<accession>A0A382C977</accession>
<evidence type="ECO:0000313" key="1">
    <source>
        <dbReference type="EMBL" id="SVB21833.1"/>
    </source>
</evidence>
<protein>
    <submittedName>
        <fullName evidence="1">Uncharacterized protein</fullName>
    </submittedName>
</protein>
<sequence>MIKKEKTMKVKYNNKNMKLPLDVTETSAEMVTRTNPFSGQSIDLPKFAAVVYDKTIELNLKAERKDATTGQPPGISEHQKDWQKVRDGLDFFRRYFAEQYMVLLD</sequence>
<gene>
    <name evidence="1" type="ORF">METZ01_LOCUS174687</name>
</gene>
<proteinExistence type="predicted"/>
<dbReference type="AlphaFoldDB" id="A0A382C977"/>
<organism evidence="1">
    <name type="scientific">marine metagenome</name>
    <dbReference type="NCBI Taxonomy" id="408172"/>
    <lineage>
        <taxon>unclassified sequences</taxon>
        <taxon>metagenomes</taxon>
        <taxon>ecological metagenomes</taxon>
    </lineage>
</organism>
<name>A0A382C977_9ZZZZ</name>
<reference evidence="1" key="1">
    <citation type="submission" date="2018-05" db="EMBL/GenBank/DDBJ databases">
        <authorList>
            <person name="Lanie J.A."/>
            <person name="Ng W.-L."/>
            <person name="Kazmierczak K.M."/>
            <person name="Andrzejewski T.M."/>
            <person name="Davidsen T.M."/>
            <person name="Wayne K.J."/>
            <person name="Tettelin H."/>
            <person name="Glass J.I."/>
            <person name="Rusch D."/>
            <person name="Podicherti R."/>
            <person name="Tsui H.-C.T."/>
            <person name="Winkler M.E."/>
        </authorList>
    </citation>
    <scope>NUCLEOTIDE SEQUENCE</scope>
</reference>
<dbReference type="EMBL" id="UINC01033097">
    <property type="protein sequence ID" value="SVB21833.1"/>
    <property type="molecule type" value="Genomic_DNA"/>
</dbReference>